<protein>
    <recommendedName>
        <fullName evidence="2">HMG box domain-containing protein</fullName>
    </recommendedName>
</protein>
<comment type="caution">
    <text evidence="3">The sequence shown here is derived from an EMBL/GenBank/DDBJ whole genome shotgun (WGS) entry which is preliminary data.</text>
</comment>
<evidence type="ECO:0000256" key="1">
    <source>
        <dbReference type="PROSITE-ProRule" id="PRU00267"/>
    </source>
</evidence>
<dbReference type="SUPFAM" id="SSF47095">
    <property type="entry name" value="HMG-box"/>
    <property type="match status" value="1"/>
</dbReference>
<dbReference type="OrthoDB" id="6247875at2759"/>
<dbReference type="EMBL" id="JEMT01012343">
    <property type="protein sequence ID" value="EXX75920.1"/>
    <property type="molecule type" value="Genomic_DNA"/>
</dbReference>
<keyword evidence="4" id="KW-1185">Reference proteome</keyword>
<accession>A0A015K8Q5</accession>
<dbReference type="InterPro" id="IPR036910">
    <property type="entry name" value="HMG_box_dom_sf"/>
</dbReference>
<feature type="DNA-binding region" description="HMG box" evidence="1">
    <location>
        <begin position="43"/>
        <end position="110"/>
    </location>
</feature>
<name>A0A015K8Q5_RHIIW</name>
<dbReference type="GO" id="GO:0003677">
    <property type="term" value="F:DNA binding"/>
    <property type="evidence" value="ECO:0007669"/>
    <property type="project" value="UniProtKB-UniRule"/>
</dbReference>
<dbReference type="InterPro" id="IPR009071">
    <property type="entry name" value="HMG_box_dom"/>
</dbReference>
<dbReference type="PROSITE" id="PS50118">
    <property type="entry name" value="HMG_BOX_2"/>
    <property type="match status" value="1"/>
</dbReference>
<dbReference type="GO" id="GO:0005634">
    <property type="term" value="C:nucleus"/>
    <property type="evidence" value="ECO:0007669"/>
    <property type="project" value="UniProtKB-UniRule"/>
</dbReference>
<dbReference type="SMR" id="A0A015K8Q5"/>
<evidence type="ECO:0000313" key="4">
    <source>
        <dbReference type="Proteomes" id="UP000022910"/>
    </source>
</evidence>
<dbReference type="Gene3D" id="1.10.30.10">
    <property type="entry name" value="High mobility group box domain"/>
    <property type="match status" value="1"/>
</dbReference>
<feature type="domain" description="HMG box" evidence="2">
    <location>
        <begin position="43"/>
        <end position="110"/>
    </location>
</feature>
<gene>
    <name evidence="3" type="ORF">RirG_037690</name>
</gene>
<dbReference type="AlphaFoldDB" id="A0A015K8Q5"/>
<evidence type="ECO:0000313" key="3">
    <source>
        <dbReference type="EMBL" id="EXX75920.1"/>
    </source>
</evidence>
<keyword evidence="1" id="KW-0539">Nucleus</keyword>
<keyword evidence="1" id="KW-0238">DNA-binding</keyword>
<sequence length="176" mass="20225">MIENKFQIEFLATSLVQKLNRKNIFPPLFNDPESFIAPAGSRPKKPTNSFLICRRNVSKEANRKGAHNMRVISKAAGILWNSATPEEKDVYKNIAERVYEIHILRSSNLVNSTSFKIELTTQPSPISHPLPFPSPSSILETTLNNYFNDHDNNQVIPFNSFNSFNYNDFDENHQWI</sequence>
<reference evidence="3 4" key="1">
    <citation type="submission" date="2014-02" db="EMBL/GenBank/DDBJ databases">
        <title>Single nucleus genome sequencing reveals high similarity among nuclei of an endomycorrhizal fungus.</title>
        <authorList>
            <person name="Lin K."/>
            <person name="Geurts R."/>
            <person name="Zhang Z."/>
            <person name="Limpens E."/>
            <person name="Saunders D.G."/>
            <person name="Mu D."/>
            <person name="Pang E."/>
            <person name="Cao H."/>
            <person name="Cha H."/>
            <person name="Lin T."/>
            <person name="Zhou Q."/>
            <person name="Shang Y."/>
            <person name="Li Y."/>
            <person name="Ivanov S."/>
            <person name="Sharma T."/>
            <person name="Velzen R.V."/>
            <person name="Ruijter N.D."/>
            <person name="Aanen D.K."/>
            <person name="Win J."/>
            <person name="Kamoun S."/>
            <person name="Bisseling T."/>
            <person name="Huang S."/>
        </authorList>
    </citation>
    <scope>NUCLEOTIDE SEQUENCE [LARGE SCALE GENOMIC DNA]</scope>
    <source>
        <strain evidence="4">DAOM197198w</strain>
    </source>
</reference>
<evidence type="ECO:0000259" key="2">
    <source>
        <dbReference type="PROSITE" id="PS50118"/>
    </source>
</evidence>
<organism evidence="3 4">
    <name type="scientific">Rhizophagus irregularis (strain DAOM 197198w)</name>
    <name type="common">Glomus intraradices</name>
    <dbReference type="NCBI Taxonomy" id="1432141"/>
    <lineage>
        <taxon>Eukaryota</taxon>
        <taxon>Fungi</taxon>
        <taxon>Fungi incertae sedis</taxon>
        <taxon>Mucoromycota</taxon>
        <taxon>Glomeromycotina</taxon>
        <taxon>Glomeromycetes</taxon>
        <taxon>Glomerales</taxon>
        <taxon>Glomeraceae</taxon>
        <taxon>Rhizophagus</taxon>
    </lineage>
</organism>
<dbReference type="HOGENOM" id="CLU_098747_0_0_1"/>
<proteinExistence type="predicted"/>
<dbReference type="Proteomes" id="UP000022910">
    <property type="component" value="Unassembled WGS sequence"/>
</dbReference>